<accession>A0AAN9XJU0</accession>
<dbReference type="PANTHER" id="PTHR48045:SF10">
    <property type="entry name" value="GLYCOSYLTRANSFERASE"/>
    <property type="match status" value="1"/>
</dbReference>
<dbReference type="PANTHER" id="PTHR48045">
    <property type="entry name" value="UDP-GLYCOSYLTRANSFERASE 72B1"/>
    <property type="match status" value="1"/>
</dbReference>
<gene>
    <name evidence="1" type="ORF">VNO78_16139</name>
</gene>
<proteinExistence type="predicted"/>
<sequence length="188" mass="21040">MEKPTHVVIVPSPWFSIQASIVEFSKGLIQHSKELHVTCLIPTFGSPSNATKALLQTLPSRIHYIFLPSIHHHDLPQDTKKPLQVPPILFGLTVTGSLPYIREALQSLSSSSRVVAMVVDQFSNPTQPIEIPDCSVPIRGRDLPKPFQDRTSPVYKFFVETSRKLHVADGILVNSFEVIEAWSIRALR</sequence>
<dbReference type="Proteomes" id="UP001386955">
    <property type="component" value="Unassembled WGS sequence"/>
</dbReference>
<protein>
    <submittedName>
        <fullName evidence="1">Uncharacterized protein</fullName>
    </submittedName>
</protein>
<dbReference type="EMBL" id="JAYMYS010000004">
    <property type="protein sequence ID" value="KAK7395577.1"/>
    <property type="molecule type" value="Genomic_DNA"/>
</dbReference>
<name>A0AAN9XJU0_PSOTE</name>
<organism evidence="1 2">
    <name type="scientific">Psophocarpus tetragonolobus</name>
    <name type="common">Winged bean</name>
    <name type="synonym">Dolichos tetragonolobus</name>
    <dbReference type="NCBI Taxonomy" id="3891"/>
    <lineage>
        <taxon>Eukaryota</taxon>
        <taxon>Viridiplantae</taxon>
        <taxon>Streptophyta</taxon>
        <taxon>Embryophyta</taxon>
        <taxon>Tracheophyta</taxon>
        <taxon>Spermatophyta</taxon>
        <taxon>Magnoliopsida</taxon>
        <taxon>eudicotyledons</taxon>
        <taxon>Gunneridae</taxon>
        <taxon>Pentapetalae</taxon>
        <taxon>rosids</taxon>
        <taxon>fabids</taxon>
        <taxon>Fabales</taxon>
        <taxon>Fabaceae</taxon>
        <taxon>Papilionoideae</taxon>
        <taxon>50 kb inversion clade</taxon>
        <taxon>NPAAA clade</taxon>
        <taxon>indigoferoid/millettioid clade</taxon>
        <taxon>Phaseoleae</taxon>
        <taxon>Psophocarpus</taxon>
    </lineage>
</organism>
<evidence type="ECO:0000313" key="2">
    <source>
        <dbReference type="Proteomes" id="UP001386955"/>
    </source>
</evidence>
<keyword evidence="2" id="KW-1185">Reference proteome</keyword>
<reference evidence="1 2" key="1">
    <citation type="submission" date="2024-01" db="EMBL/GenBank/DDBJ databases">
        <title>The genomes of 5 underutilized Papilionoideae crops provide insights into root nodulation and disease resistanc.</title>
        <authorList>
            <person name="Jiang F."/>
        </authorList>
    </citation>
    <scope>NUCLEOTIDE SEQUENCE [LARGE SCALE GENOMIC DNA]</scope>
    <source>
        <strain evidence="1">DUOXIRENSHENG_FW03</strain>
        <tissue evidence="1">Leaves</tissue>
    </source>
</reference>
<comment type="caution">
    <text evidence="1">The sequence shown here is derived from an EMBL/GenBank/DDBJ whole genome shotgun (WGS) entry which is preliminary data.</text>
</comment>
<dbReference type="Gene3D" id="3.40.50.2000">
    <property type="entry name" value="Glycogen Phosphorylase B"/>
    <property type="match status" value="2"/>
</dbReference>
<evidence type="ECO:0000313" key="1">
    <source>
        <dbReference type="EMBL" id="KAK7395577.1"/>
    </source>
</evidence>
<dbReference type="SUPFAM" id="SSF53756">
    <property type="entry name" value="UDP-Glycosyltransferase/glycogen phosphorylase"/>
    <property type="match status" value="1"/>
</dbReference>
<dbReference type="AlphaFoldDB" id="A0AAN9XJU0"/>